<dbReference type="Proteomes" id="UP000029622">
    <property type="component" value="Unassembled WGS sequence"/>
</dbReference>
<evidence type="ECO:0000313" key="2">
    <source>
        <dbReference type="EMBL" id="KGG81044.1"/>
    </source>
</evidence>
<name>A0A096CWX5_9FIRM</name>
<dbReference type="InterPro" id="IPR002881">
    <property type="entry name" value="DUF58"/>
</dbReference>
<dbReference type="PANTHER" id="PTHR33608:SF7">
    <property type="entry name" value="DUF58 DOMAIN-CONTAINING PROTEIN"/>
    <property type="match status" value="1"/>
</dbReference>
<dbReference type="Pfam" id="PF01882">
    <property type="entry name" value="DUF58"/>
    <property type="match status" value="1"/>
</dbReference>
<dbReference type="RefSeq" id="WP_035162288.1">
    <property type="nucleotide sequence ID" value="NZ_AZTB01000008.1"/>
</dbReference>
<dbReference type="PANTHER" id="PTHR33608">
    <property type="entry name" value="BLL2464 PROTEIN"/>
    <property type="match status" value="1"/>
</dbReference>
<sequence>MDEFLQGIEKLSIKSRKRLISAGKGYHRGSGFGNSMDFYGHRQYMAGDDIKKIDWKAYLRTEDLYIREFIEDRQLNVNIILDNSKSMDFGSPRKWELSKMLSLGIGHITLKQMDILNVFTINDRINCVLDNIRGKDSFYKLIEILSKIEPHGKTDFTQVWNLEDLKPGITFIISDFFGNSLDSFMDYLYLQRQEIISIHILDILEIQPKFKDEFKLIDIETRDVRRIKFDRKVKEIYLNKIYNFIEKCKNVCEAREAFHVFALTNTSPNEILARALGGV</sequence>
<evidence type="ECO:0000313" key="3">
    <source>
        <dbReference type="Proteomes" id="UP000029622"/>
    </source>
</evidence>
<accession>A0A096CWX5</accession>
<dbReference type="InterPro" id="IPR036465">
    <property type="entry name" value="vWFA_dom_sf"/>
</dbReference>
<dbReference type="STRING" id="1156417.Y919_03005"/>
<dbReference type="AlphaFoldDB" id="A0A096CWX5"/>
<evidence type="ECO:0000259" key="1">
    <source>
        <dbReference type="Pfam" id="PF01882"/>
    </source>
</evidence>
<feature type="domain" description="DUF58" evidence="1">
    <location>
        <begin position="42"/>
        <end position="237"/>
    </location>
</feature>
<dbReference type="EMBL" id="AZTB01000008">
    <property type="protein sequence ID" value="KGG81044.1"/>
    <property type="molecule type" value="Genomic_DNA"/>
</dbReference>
<protein>
    <recommendedName>
        <fullName evidence="1">DUF58 domain-containing protein</fullName>
    </recommendedName>
</protein>
<reference evidence="2 3" key="1">
    <citation type="submission" date="2013-12" db="EMBL/GenBank/DDBJ databases">
        <title>Draft genome sequence of Caloranaerobacter sp. H53214.</title>
        <authorList>
            <person name="Jiang L.J."/>
            <person name="Shao Z.Z."/>
            <person name="Long M.N."/>
        </authorList>
    </citation>
    <scope>NUCLEOTIDE SEQUENCE [LARGE SCALE GENOMIC DNA]</scope>
    <source>
        <strain evidence="2 3">H53214</strain>
    </source>
</reference>
<gene>
    <name evidence="2" type="ORF">Y919_03005</name>
</gene>
<comment type="caution">
    <text evidence="2">The sequence shown here is derived from an EMBL/GenBank/DDBJ whole genome shotgun (WGS) entry which is preliminary data.</text>
</comment>
<organism evidence="2 3">
    <name type="scientific">Caloranaerobacter azorensis H53214</name>
    <dbReference type="NCBI Taxonomy" id="1156417"/>
    <lineage>
        <taxon>Bacteria</taxon>
        <taxon>Bacillati</taxon>
        <taxon>Bacillota</taxon>
        <taxon>Tissierellia</taxon>
        <taxon>Tissierellales</taxon>
        <taxon>Thermohalobacteraceae</taxon>
        <taxon>Caloranaerobacter</taxon>
    </lineage>
</organism>
<dbReference type="SUPFAM" id="SSF53300">
    <property type="entry name" value="vWA-like"/>
    <property type="match status" value="1"/>
</dbReference>
<proteinExistence type="predicted"/>